<dbReference type="PANTHER" id="PTHR43163">
    <property type="entry name" value="DIPEPTIDE TRANSPORT SYSTEM PERMEASE PROTEIN DPPB-RELATED"/>
    <property type="match status" value="1"/>
</dbReference>
<dbReference type="RefSeq" id="WP_121795087.1">
    <property type="nucleotide sequence ID" value="NZ_RDBF01000011.1"/>
</dbReference>
<keyword evidence="4 7" id="KW-0812">Transmembrane</keyword>
<feature type="domain" description="ABC transmembrane type-1" evidence="8">
    <location>
        <begin position="98"/>
        <end position="306"/>
    </location>
</feature>
<organism evidence="9 10">
    <name type="scientific">Aeromicrobium phragmitis</name>
    <dbReference type="NCBI Taxonomy" id="2478914"/>
    <lineage>
        <taxon>Bacteria</taxon>
        <taxon>Bacillati</taxon>
        <taxon>Actinomycetota</taxon>
        <taxon>Actinomycetes</taxon>
        <taxon>Propionibacteriales</taxon>
        <taxon>Nocardioidaceae</taxon>
        <taxon>Aeromicrobium</taxon>
    </lineage>
</organism>
<dbReference type="AlphaFoldDB" id="A0A3L8PIT7"/>
<gene>
    <name evidence="9" type="ORF">D9V41_13425</name>
</gene>
<comment type="subcellular location">
    <subcellularLocation>
        <location evidence="1 7">Cell membrane</location>
        <topology evidence="1 7">Multi-pass membrane protein</topology>
    </subcellularLocation>
</comment>
<dbReference type="PROSITE" id="PS50928">
    <property type="entry name" value="ABC_TM1"/>
    <property type="match status" value="1"/>
</dbReference>
<evidence type="ECO:0000256" key="7">
    <source>
        <dbReference type="RuleBase" id="RU363032"/>
    </source>
</evidence>
<dbReference type="Gene3D" id="1.10.3720.10">
    <property type="entry name" value="MetI-like"/>
    <property type="match status" value="1"/>
</dbReference>
<dbReference type="GO" id="GO:0071916">
    <property type="term" value="F:dipeptide transmembrane transporter activity"/>
    <property type="evidence" value="ECO:0007669"/>
    <property type="project" value="TreeGrafter"/>
</dbReference>
<dbReference type="InterPro" id="IPR000515">
    <property type="entry name" value="MetI-like"/>
</dbReference>
<evidence type="ECO:0000313" key="10">
    <source>
        <dbReference type="Proteomes" id="UP000282515"/>
    </source>
</evidence>
<dbReference type="EMBL" id="RDBF01000011">
    <property type="protein sequence ID" value="RLV55084.1"/>
    <property type="molecule type" value="Genomic_DNA"/>
</dbReference>
<keyword evidence="10" id="KW-1185">Reference proteome</keyword>
<proteinExistence type="inferred from homology"/>
<dbReference type="SUPFAM" id="SSF161098">
    <property type="entry name" value="MetI-like"/>
    <property type="match status" value="1"/>
</dbReference>
<evidence type="ECO:0000259" key="8">
    <source>
        <dbReference type="PROSITE" id="PS50928"/>
    </source>
</evidence>
<feature type="transmembrane region" description="Helical" evidence="7">
    <location>
        <begin position="136"/>
        <end position="160"/>
    </location>
</feature>
<keyword evidence="5 7" id="KW-1133">Transmembrane helix</keyword>
<evidence type="ECO:0000256" key="6">
    <source>
        <dbReference type="ARBA" id="ARBA00023136"/>
    </source>
</evidence>
<keyword evidence="3" id="KW-1003">Cell membrane</keyword>
<evidence type="ECO:0000313" key="9">
    <source>
        <dbReference type="EMBL" id="RLV55084.1"/>
    </source>
</evidence>
<dbReference type="OrthoDB" id="147688at2"/>
<name>A0A3L8PIT7_9ACTN</name>
<evidence type="ECO:0000256" key="3">
    <source>
        <dbReference type="ARBA" id="ARBA00022475"/>
    </source>
</evidence>
<dbReference type="Proteomes" id="UP000282515">
    <property type="component" value="Unassembled WGS sequence"/>
</dbReference>
<keyword evidence="6 7" id="KW-0472">Membrane</keyword>
<accession>A0A3L8PIT7</accession>
<sequence length="315" mass="33611">MLSTIVKRLAVGVVLLWVVSTVVFLALQLVPGDPARTILTGTGATPSEAAIEQLREQLGLNLPMWEQYARFMGQLLTGSLGESLRNGQDVTALIGQRLPRTLELVIATTLVSVVLGVALGASAARRGGWLDRALTLGTSFGVAVPAYVAAVVLVYVFGVQLQWLPSGGYVAFATDPIENLRSLILPTIALSIGFTAIVARMTRTSVLSVGEQDWVRTGRAVGLTQRQVFSRHVLRNSLTPVLSVTGLQMGALLGGTVIVERVFSWPGLSALLVDSVSNRDYPVVQGVVLVIAALFVLLNIVVDIVYGFLDPRGRD</sequence>
<reference evidence="9 10" key="1">
    <citation type="submission" date="2018-10" db="EMBL/GenBank/DDBJ databases">
        <title>Aeromicrobium sp. 9W16Y-2 whole genome shotgun sequence.</title>
        <authorList>
            <person name="Li F."/>
        </authorList>
    </citation>
    <scope>NUCLEOTIDE SEQUENCE [LARGE SCALE GENOMIC DNA]</scope>
    <source>
        <strain evidence="9 10">9W16Y-2</strain>
    </source>
</reference>
<evidence type="ECO:0000256" key="2">
    <source>
        <dbReference type="ARBA" id="ARBA00022448"/>
    </source>
</evidence>
<dbReference type="InterPro" id="IPR035906">
    <property type="entry name" value="MetI-like_sf"/>
</dbReference>
<protein>
    <submittedName>
        <fullName evidence="9">ABC transporter permease</fullName>
    </submittedName>
</protein>
<comment type="caution">
    <text evidence="9">The sequence shown here is derived from an EMBL/GenBank/DDBJ whole genome shotgun (WGS) entry which is preliminary data.</text>
</comment>
<feature type="transmembrane region" description="Helical" evidence="7">
    <location>
        <begin position="9"/>
        <end position="30"/>
    </location>
</feature>
<dbReference type="PANTHER" id="PTHR43163:SF6">
    <property type="entry name" value="DIPEPTIDE TRANSPORT SYSTEM PERMEASE PROTEIN DPPB-RELATED"/>
    <property type="match status" value="1"/>
</dbReference>
<dbReference type="InterPro" id="IPR045621">
    <property type="entry name" value="BPD_transp_1_N"/>
</dbReference>
<keyword evidence="2 7" id="KW-0813">Transport</keyword>
<feature type="transmembrane region" description="Helical" evidence="7">
    <location>
        <begin position="104"/>
        <end position="124"/>
    </location>
</feature>
<feature type="transmembrane region" description="Helical" evidence="7">
    <location>
        <begin position="241"/>
        <end position="263"/>
    </location>
</feature>
<evidence type="ECO:0000256" key="5">
    <source>
        <dbReference type="ARBA" id="ARBA00022989"/>
    </source>
</evidence>
<feature type="transmembrane region" description="Helical" evidence="7">
    <location>
        <begin position="283"/>
        <end position="309"/>
    </location>
</feature>
<evidence type="ECO:0000256" key="4">
    <source>
        <dbReference type="ARBA" id="ARBA00022692"/>
    </source>
</evidence>
<dbReference type="CDD" id="cd06261">
    <property type="entry name" value="TM_PBP2"/>
    <property type="match status" value="1"/>
</dbReference>
<evidence type="ECO:0000256" key="1">
    <source>
        <dbReference type="ARBA" id="ARBA00004651"/>
    </source>
</evidence>
<feature type="transmembrane region" description="Helical" evidence="7">
    <location>
        <begin position="180"/>
        <end position="199"/>
    </location>
</feature>
<dbReference type="Pfam" id="PF19300">
    <property type="entry name" value="BPD_transp_1_N"/>
    <property type="match status" value="1"/>
</dbReference>
<dbReference type="Pfam" id="PF00528">
    <property type="entry name" value="BPD_transp_1"/>
    <property type="match status" value="1"/>
</dbReference>
<dbReference type="GO" id="GO:0005886">
    <property type="term" value="C:plasma membrane"/>
    <property type="evidence" value="ECO:0007669"/>
    <property type="project" value="UniProtKB-SubCell"/>
</dbReference>
<comment type="similarity">
    <text evidence="7">Belongs to the binding-protein-dependent transport system permease family.</text>
</comment>